<sequence length="101" mass="11393">MVVWVGGLPVKLNYETVTLALQVPPEQYGKREFTDDVLYEEENEAIRNCGALSSMLGLMRSFSTSDLDQNFATISEKENIKSSLSEIVLNSWSIMICRIID</sequence>
<accession>A0AAV4W7X9</accession>
<dbReference type="Proteomes" id="UP001054945">
    <property type="component" value="Unassembled WGS sequence"/>
</dbReference>
<evidence type="ECO:0000313" key="2">
    <source>
        <dbReference type="Proteomes" id="UP001054945"/>
    </source>
</evidence>
<protein>
    <submittedName>
        <fullName evidence="1">Uncharacterized protein</fullName>
    </submittedName>
</protein>
<evidence type="ECO:0000313" key="1">
    <source>
        <dbReference type="EMBL" id="GIY78309.1"/>
    </source>
</evidence>
<dbReference type="EMBL" id="BPLR01015739">
    <property type="protein sequence ID" value="GIY78309.1"/>
    <property type="molecule type" value="Genomic_DNA"/>
</dbReference>
<keyword evidence="2" id="KW-1185">Reference proteome</keyword>
<proteinExistence type="predicted"/>
<gene>
    <name evidence="1" type="primary">AVEN_194477_1</name>
    <name evidence="1" type="ORF">CEXT_578431</name>
</gene>
<organism evidence="1 2">
    <name type="scientific">Caerostris extrusa</name>
    <name type="common">Bark spider</name>
    <name type="synonym">Caerostris bankana</name>
    <dbReference type="NCBI Taxonomy" id="172846"/>
    <lineage>
        <taxon>Eukaryota</taxon>
        <taxon>Metazoa</taxon>
        <taxon>Ecdysozoa</taxon>
        <taxon>Arthropoda</taxon>
        <taxon>Chelicerata</taxon>
        <taxon>Arachnida</taxon>
        <taxon>Araneae</taxon>
        <taxon>Araneomorphae</taxon>
        <taxon>Entelegynae</taxon>
        <taxon>Araneoidea</taxon>
        <taxon>Araneidae</taxon>
        <taxon>Caerostris</taxon>
    </lineage>
</organism>
<dbReference type="AlphaFoldDB" id="A0AAV4W7X9"/>
<reference evidence="1 2" key="1">
    <citation type="submission" date="2021-06" db="EMBL/GenBank/DDBJ databases">
        <title>Caerostris extrusa draft genome.</title>
        <authorList>
            <person name="Kono N."/>
            <person name="Arakawa K."/>
        </authorList>
    </citation>
    <scope>NUCLEOTIDE SEQUENCE [LARGE SCALE GENOMIC DNA]</scope>
</reference>
<comment type="caution">
    <text evidence="1">The sequence shown here is derived from an EMBL/GenBank/DDBJ whole genome shotgun (WGS) entry which is preliminary data.</text>
</comment>
<name>A0AAV4W7X9_CAEEX</name>